<evidence type="ECO:0000256" key="4">
    <source>
        <dbReference type="ARBA" id="ARBA00023136"/>
    </source>
</evidence>
<organism evidence="7 8">
    <name type="scientific">Cellulomonas xylanilytica</name>
    <dbReference type="NCBI Taxonomy" id="233583"/>
    <lineage>
        <taxon>Bacteria</taxon>
        <taxon>Bacillati</taxon>
        <taxon>Actinomycetota</taxon>
        <taxon>Actinomycetes</taxon>
        <taxon>Micrococcales</taxon>
        <taxon>Cellulomonadaceae</taxon>
        <taxon>Cellulomonas</taxon>
    </lineage>
</organism>
<feature type="transmembrane region" description="Helical" evidence="5">
    <location>
        <begin position="315"/>
        <end position="337"/>
    </location>
</feature>
<dbReference type="RefSeq" id="WP_146931054.1">
    <property type="nucleotide sequence ID" value="NZ_BJUB01000015.1"/>
</dbReference>
<evidence type="ECO:0000313" key="8">
    <source>
        <dbReference type="Proteomes" id="UP000321118"/>
    </source>
</evidence>
<dbReference type="OrthoDB" id="151222at2"/>
<dbReference type="InterPro" id="IPR036259">
    <property type="entry name" value="MFS_trans_sf"/>
</dbReference>
<dbReference type="InterPro" id="IPR011701">
    <property type="entry name" value="MFS"/>
</dbReference>
<feature type="transmembrane region" description="Helical" evidence="5">
    <location>
        <begin position="12"/>
        <end position="34"/>
    </location>
</feature>
<feature type="transmembrane region" description="Helical" evidence="5">
    <location>
        <begin position="290"/>
        <end position="309"/>
    </location>
</feature>
<accession>A0A510V901</accession>
<feature type="transmembrane region" description="Helical" evidence="5">
    <location>
        <begin position="166"/>
        <end position="186"/>
    </location>
</feature>
<feature type="transmembrane region" description="Helical" evidence="5">
    <location>
        <begin position="219"/>
        <end position="237"/>
    </location>
</feature>
<comment type="caution">
    <text evidence="7">The sequence shown here is derived from an EMBL/GenBank/DDBJ whole genome shotgun (WGS) entry which is preliminary data.</text>
</comment>
<dbReference type="Gene3D" id="1.20.1250.20">
    <property type="entry name" value="MFS general substrate transporter like domains"/>
    <property type="match status" value="2"/>
</dbReference>
<feature type="transmembrane region" description="Helical" evidence="5">
    <location>
        <begin position="78"/>
        <end position="101"/>
    </location>
</feature>
<dbReference type="AlphaFoldDB" id="A0A510V901"/>
<reference evidence="7 8" key="1">
    <citation type="submission" date="2019-07" db="EMBL/GenBank/DDBJ databases">
        <title>Whole genome shotgun sequence of Cellulomonas xylanilytica NBRC 101102.</title>
        <authorList>
            <person name="Hosoyama A."/>
            <person name="Uohara A."/>
            <person name="Ohji S."/>
            <person name="Ichikawa N."/>
        </authorList>
    </citation>
    <scope>NUCLEOTIDE SEQUENCE [LARGE SCALE GENOMIC DNA]</scope>
    <source>
        <strain evidence="7 8">NBRC 101102</strain>
    </source>
</reference>
<evidence type="ECO:0000256" key="5">
    <source>
        <dbReference type="SAM" id="Phobius"/>
    </source>
</evidence>
<dbReference type="InterPro" id="IPR051788">
    <property type="entry name" value="MFS_Transporter"/>
</dbReference>
<comment type="subcellular location">
    <subcellularLocation>
        <location evidence="1">Cell membrane</location>
        <topology evidence="1">Multi-pass membrane protein</topology>
    </subcellularLocation>
</comment>
<dbReference type="PROSITE" id="PS50850">
    <property type="entry name" value="MFS"/>
    <property type="match status" value="1"/>
</dbReference>
<feature type="transmembrane region" description="Helical" evidence="5">
    <location>
        <begin position="46"/>
        <end position="66"/>
    </location>
</feature>
<feature type="transmembrane region" description="Helical" evidence="5">
    <location>
        <begin position="140"/>
        <end position="160"/>
    </location>
</feature>
<dbReference type="EMBL" id="BJUB01000015">
    <property type="protein sequence ID" value="GEK23354.1"/>
    <property type="molecule type" value="Genomic_DNA"/>
</dbReference>
<feature type="transmembrane region" description="Helical" evidence="5">
    <location>
        <begin position="376"/>
        <end position="394"/>
    </location>
</feature>
<protein>
    <submittedName>
        <fullName evidence="7">MFS transporter</fullName>
    </submittedName>
</protein>
<evidence type="ECO:0000256" key="2">
    <source>
        <dbReference type="ARBA" id="ARBA00022692"/>
    </source>
</evidence>
<dbReference type="SUPFAM" id="SSF103473">
    <property type="entry name" value="MFS general substrate transporter"/>
    <property type="match status" value="1"/>
</dbReference>
<evidence type="ECO:0000313" key="7">
    <source>
        <dbReference type="EMBL" id="GEK23354.1"/>
    </source>
</evidence>
<feature type="transmembrane region" description="Helical" evidence="5">
    <location>
        <begin position="107"/>
        <end position="128"/>
    </location>
</feature>
<dbReference type="PANTHER" id="PTHR23514:SF13">
    <property type="entry name" value="INNER MEMBRANE PROTEIN YBJJ"/>
    <property type="match status" value="1"/>
</dbReference>
<gene>
    <name evidence="7" type="ORF">CXY01_38740</name>
</gene>
<keyword evidence="2 5" id="KW-0812">Transmembrane</keyword>
<evidence type="ECO:0000259" key="6">
    <source>
        <dbReference type="PROSITE" id="PS50850"/>
    </source>
</evidence>
<feature type="domain" description="Major facilitator superfamily (MFS) profile" evidence="6">
    <location>
        <begin position="12"/>
        <end position="403"/>
    </location>
</feature>
<dbReference type="InterPro" id="IPR020846">
    <property type="entry name" value="MFS_dom"/>
</dbReference>
<dbReference type="Pfam" id="PF07690">
    <property type="entry name" value="MFS_1"/>
    <property type="match status" value="1"/>
</dbReference>
<keyword evidence="4 5" id="KW-0472">Membrane</keyword>
<name>A0A510V901_9CELL</name>
<proteinExistence type="predicted"/>
<evidence type="ECO:0000256" key="3">
    <source>
        <dbReference type="ARBA" id="ARBA00022989"/>
    </source>
</evidence>
<evidence type="ECO:0000256" key="1">
    <source>
        <dbReference type="ARBA" id="ARBA00004651"/>
    </source>
</evidence>
<dbReference type="Proteomes" id="UP000321118">
    <property type="component" value="Unassembled WGS sequence"/>
</dbReference>
<keyword evidence="3 5" id="KW-1133">Transmembrane helix</keyword>
<dbReference type="GO" id="GO:0022857">
    <property type="term" value="F:transmembrane transporter activity"/>
    <property type="evidence" value="ECO:0007669"/>
    <property type="project" value="InterPro"/>
</dbReference>
<feature type="transmembrane region" description="Helical" evidence="5">
    <location>
        <begin position="249"/>
        <end position="269"/>
    </location>
</feature>
<keyword evidence="8" id="KW-1185">Reference proteome</keyword>
<feature type="transmembrane region" description="Helical" evidence="5">
    <location>
        <begin position="349"/>
        <end position="370"/>
    </location>
</feature>
<dbReference type="PANTHER" id="PTHR23514">
    <property type="entry name" value="BYPASS OF STOP CODON PROTEIN 6"/>
    <property type="match status" value="1"/>
</dbReference>
<sequence length="413" mass="40792">MSDPAAQPARRARIAVSAGFAGQGFAYATVLTSLEGFKDRYGIDDGQVTLVVLGVCLMAAVGTVVADRVARTAGGSRVVLGAGLLTVATAVVVAAVAPVFAVLALGFAVYGIGLGMVDAGTNMQAVAIQREYGRSLLTGFYASWSVGGIAGAVFVAATVGRTPTDPVAVALLAGTLVAVLAAVGVLRAGWRVTIPVRADGVATPDEALAVPGSGGGKGVVPWGAVLLLGLGVVAFYVADTAISTWSTIYLGDVLLAAASFAPLGYAAYLTTTLASRLAGDPLVRRWGRVVVLRTGALVGAAGLVLVVLAPGPWAGLAGFAVAGAGLGVIAPLCFSAAGDLAPGHADAVVARLNVFNYVGAVLGGVLVGAIGSTSSLQYGFVVPIVLIVVVAVLAGRFGVTRRTGTPVTAGAGA</sequence>
<dbReference type="GO" id="GO:0005886">
    <property type="term" value="C:plasma membrane"/>
    <property type="evidence" value="ECO:0007669"/>
    <property type="project" value="UniProtKB-SubCell"/>
</dbReference>